<dbReference type="Proteomes" id="UP000500890">
    <property type="component" value="Chromosome"/>
</dbReference>
<sequence length="143" mass="16817">MKKINICILGTLLFFVTGQQFAAQNFYQNYSKDIVEQKKVYARQEYFIKNNTLWYLDRIIGNPSGKITKDVQTVNYIYKKSSIKEWLEKYGSETTNKQMITKKKDPISGNASMAKPYMVKALMEELSGRICYGEYTKNKKKWF</sequence>
<evidence type="ECO:0000313" key="3">
    <source>
        <dbReference type="Proteomes" id="UP000500890"/>
    </source>
</evidence>
<evidence type="ECO:0000313" key="2">
    <source>
        <dbReference type="EMBL" id="QIL46212.1"/>
    </source>
</evidence>
<dbReference type="AlphaFoldDB" id="A0A6G8AMN7"/>
<feature type="chain" id="PRO_5026015343" evidence="1">
    <location>
        <begin position="23"/>
        <end position="143"/>
    </location>
</feature>
<dbReference type="KEGG" id="vah:G7081_03550"/>
<evidence type="ECO:0000256" key="1">
    <source>
        <dbReference type="SAM" id="SignalP"/>
    </source>
</evidence>
<keyword evidence="1" id="KW-0732">Signal</keyword>
<protein>
    <submittedName>
        <fullName evidence="2">MucBP domain-containing protein</fullName>
    </submittedName>
</protein>
<dbReference type="EMBL" id="CP049886">
    <property type="protein sequence ID" value="QIL46212.1"/>
    <property type="molecule type" value="Genomic_DNA"/>
</dbReference>
<proteinExistence type="predicted"/>
<organism evidence="2 3">
    <name type="scientific">Vagococcus coleopterorum</name>
    <dbReference type="NCBI Taxonomy" id="2714946"/>
    <lineage>
        <taxon>Bacteria</taxon>
        <taxon>Bacillati</taxon>
        <taxon>Bacillota</taxon>
        <taxon>Bacilli</taxon>
        <taxon>Lactobacillales</taxon>
        <taxon>Enterococcaceae</taxon>
        <taxon>Vagococcus</taxon>
    </lineage>
</organism>
<dbReference type="RefSeq" id="WP_166007464.1">
    <property type="nucleotide sequence ID" value="NZ_CP049886.1"/>
</dbReference>
<reference evidence="2 3" key="1">
    <citation type="submission" date="2020-03" db="EMBL/GenBank/DDBJ databases">
        <title>Vagococcus sp. nov., isolated from beetles.</title>
        <authorList>
            <person name="Hyun D.-W."/>
            <person name="Bae J.-W."/>
        </authorList>
    </citation>
    <scope>NUCLEOTIDE SEQUENCE [LARGE SCALE GENOMIC DNA]</scope>
    <source>
        <strain evidence="2 3">HDW17A</strain>
    </source>
</reference>
<gene>
    <name evidence="2" type="ORF">G7081_03550</name>
</gene>
<accession>A0A6G8AMN7</accession>
<keyword evidence="3" id="KW-1185">Reference proteome</keyword>
<name>A0A6G8AMN7_9ENTE</name>
<feature type="signal peptide" evidence="1">
    <location>
        <begin position="1"/>
        <end position="22"/>
    </location>
</feature>